<dbReference type="FunFam" id="3.30.160.20:FF:000028">
    <property type="entry name" value="ATP-dependent RNA helicase A"/>
    <property type="match status" value="1"/>
</dbReference>
<dbReference type="InterPro" id="IPR044446">
    <property type="entry name" value="DHX9_DSRM_2"/>
</dbReference>
<evidence type="ECO:0000256" key="11">
    <source>
        <dbReference type="SAM" id="MobiDB-lite"/>
    </source>
</evidence>
<feature type="domain" description="Helicase C-terminal" evidence="14">
    <location>
        <begin position="623"/>
        <end position="796"/>
    </location>
</feature>
<evidence type="ECO:0000256" key="3">
    <source>
        <dbReference type="ARBA" id="ARBA00012552"/>
    </source>
</evidence>
<protein>
    <recommendedName>
        <fullName evidence="3">RNA helicase</fullName>
        <ecNumber evidence="3">3.6.4.13</ecNumber>
    </recommendedName>
</protein>
<evidence type="ECO:0000256" key="4">
    <source>
        <dbReference type="ARBA" id="ARBA00022737"/>
    </source>
</evidence>
<gene>
    <name evidence="15" type="ORF">X975_20111</name>
</gene>
<feature type="compositionally biased region" description="Gly residues" evidence="11">
    <location>
        <begin position="1311"/>
        <end position="1327"/>
    </location>
</feature>
<evidence type="ECO:0000256" key="2">
    <source>
        <dbReference type="ARBA" id="ARBA00008792"/>
    </source>
</evidence>
<dbReference type="SUPFAM" id="SSF52540">
    <property type="entry name" value="P-loop containing nucleoside triphosphate hydrolases"/>
    <property type="match status" value="1"/>
</dbReference>
<evidence type="ECO:0000259" key="14">
    <source>
        <dbReference type="PROSITE" id="PS51194"/>
    </source>
</evidence>
<dbReference type="GO" id="GO:1990904">
    <property type="term" value="C:ribonucleoprotein complex"/>
    <property type="evidence" value="ECO:0007669"/>
    <property type="project" value="TreeGrafter"/>
</dbReference>
<dbReference type="FunFam" id="3.40.50.300:FF:000284">
    <property type="entry name" value="probable ATP-dependent RNA helicase YTHDC2"/>
    <property type="match status" value="1"/>
</dbReference>
<dbReference type="Pfam" id="PF00270">
    <property type="entry name" value="DEAD"/>
    <property type="match status" value="1"/>
</dbReference>
<evidence type="ECO:0000313" key="15">
    <source>
        <dbReference type="EMBL" id="KFM66696.1"/>
    </source>
</evidence>
<dbReference type="GO" id="GO:0045944">
    <property type="term" value="P:positive regulation of transcription by RNA polymerase II"/>
    <property type="evidence" value="ECO:0007669"/>
    <property type="project" value="TreeGrafter"/>
</dbReference>
<dbReference type="SMART" id="SM00487">
    <property type="entry name" value="DEXDc"/>
    <property type="match status" value="1"/>
</dbReference>
<dbReference type="GO" id="GO:0003724">
    <property type="term" value="F:RNA helicase activity"/>
    <property type="evidence" value="ECO:0007669"/>
    <property type="project" value="UniProtKB-EC"/>
</dbReference>
<dbReference type="GO" id="GO:0005524">
    <property type="term" value="F:ATP binding"/>
    <property type="evidence" value="ECO:0007669"/>
    <property type="project" value="UniProtKB-KW"/>
</dbReference>
<dbReference type="FunFam" id="3.30.160.20:FF:000026">
    <property type="entry name" value="ATP-dependent RNA helicase A"/>
    <property type="match status" value="1"/>
</dbReference>
<feature type="compositionally biased region" description="Low complexity" evidence="11">
    <location>
        <begin position="1328"/>
        <end position="1340"/>
    </location>
</feature>
<dbReference type="InterPro" id="IPR044445">
    <property type="entry name" value="DHX9_DSRM_1"/>
</dbReference>
<dbReference type="SMART" id="SM00847">
    <property type="entry name" value="HA2"/>
    <property type="match status" value="1"/>
</dbReference>
<dbReference type="InterPro" id="IPR048333">
    <property type="entry name" value="HA2_WH"/>
</dbReference>
<dbReference type="InterPro" id="IPR014720">
    <property type="entry name" value="dsRBD_dom"/>
</dbReference>
<dbReference type="InterPro" id="IPR007502">
    <property type="entry name" value="Helicase-assoc_dom"/>
</dbReference>
<dbReference type="InterPro" id="IPR014001">
    <property type="entry name" value="Helicase_ATP-bd"/>
</dbReference>
<dbReference type="InterPro" id="IPR011545">
    <property type="entry name" value="DEAD/DEAH_box_helicase_dom"/>
</dbReference>
<evidence type="ECO:0000256" key="8">
    <source>
        <dbReference type="ARBA" id="ARBA00022840"/>
    </source>
</evidence>
<dbReference type="PROSITE" id="PS50137">
    <property type="entry name" value="DS_RBD"/>
    <property type="match status" value="2"/>
</dbReference>
<dbReference type="Gene3D" id="1.20.120.1080">
    <property type="match status" value="1"/>
</dbReference>
<evidence type="ECO:0000256" key="1">
    <source>
        <dbReference type="ARBA" id="ARBA00004123"/>
    </source>
</evidence>
<dbReference type="Pfam" id="PF07717">
    <property type="entry name" value="OB_NTP_bind"/>
    <property type="match status" value="1"/>
</dbReference>
<keyword evidence="6" id="KW-0378">Hydrolase</keyword>
<dbReference type="GO" id="GO:0003725">
    <property type="term" value="F:double-stranded RNA binding"/>
    <property type="evidence" value="ECO:0007669"/>
    <property type="project" value="InterPro"/>
</dbReference>
<keyword evidence="9" id="KW-0539">Nucleus</keyword>
<dbReference type="PROSITE" id="PS51194">
    <property type="entry name" value="HELICASE_CTER"/>
    <property type="match status" value="1"/>
</dbReference>
<dbReference type="Gene3D" id="3.40.50.300">
    <property type="entry name" value="P-loop containing nucleotide triphosphate hydrolases"/>
    <property type="match status" value="2"/>
</dbReference>
<feature type="compositionally biased region" description="Gly residues" evidence="11">
    <location>
        <begin position="1288"/>
        <end position="1303"/>
    </location>
</feature>
<proteinExistence type="inferred from homology"/>
<feature type="compositionally biased region" description="Low complexity" evidence="11">
    <location>
        <begin position="1240"/>
        <end position="1249"/>
    </location>
</feature>
<feature type="non-terminal residue" evidence="15">
    <location>
        <position position="1340"/>
    </location>
</feature>
<dbReference type="InterPro" id="IPR027417">
    <property type="entry name" value="P-loop_NTPase"/>
</dbReference>
<feature type="region of interest" description="Disordered" evidence="11">
    <location>
        <begin position="1171"/>
        <end position="1259"/>
    </location>
</feature>
<dbReference type="Pfam" id="PF00035">
    <property type="entry name" value="dsrm"/>
    <property type="match status" value="2"/>
</dbReference>
<dbReference type="SMART" id="SM00358">
    <property type="entry name" value="DSRM"/>
    <property type="match status" value="2"/>
</dbReference>
<dbReference type="PANTHER" id="PTHR18934">
    <property type="entry name" value="ATP-DEPENDENT RNA HELICASE"/>
    <property type="match status" value="1"/>
</dbReference>
<keyword evidence="5" id="KW-0547">Nucleotide-binding</keyword>
<dbReference type="GO" id="GO:0016887">
    <property type="term" value="F:ATP hydrolysis activity"/>
    <property type="evidence" value="ECO:0007669"/>
    <property type="project" value="TreeGrafter"/>
</dbReference>
<evidence type="ECO:0000313" key="16">
    <source>
        <dbReference type="Proteomes" id="UP000054359"/>
    </source>
</evidence>
<dbReference type="PANTHER" id="PTHR18934:SF119">
    <property type="entry name" value="ATP-DEPENDENT RNA HELICASE A"/>
    <property type="match status" value="1"/>
</dbReference>
<keyword evidence="8" id="KW-0067">ATP-binding</keyword>
<evidence type="ECO:0000256" key="7">
    <source>
        <dbReference type="ARBA" id="ARBA00022806"/>
    </source>
</evidence>
<dbReference type="GO" id="GO:0040029">
    <property type="term" value="P:epigenetic regulation of gene expression"/>
    <property type="evidence" value="ECO:0007669"/>
    <property type="project" value="UniProtKB-ARBA"/>
</dbReference>
<name>A0A087TNK7_STEMI</name>
<dbReference type="PROSITE" id="PS00690">
    <property type="entry name" value="DEAH_ATP_HELICASE"/>
    <property type="match status" value="1"/>
</dbReference>
<dbReference type="Gene3D" id="3.30.160.20">
    <property type="match status" value="2"/>
</dbReference>
<dbReference type="InterPro" id="IPR002464">
    <property type="entry name" value="DNA/RNA_helicase_DEAH_CS"/>
</dbReference>
<keyword evidence="7 15" id="KW-0347">Helicase</keyword>
<dbReference type="Pfam" id="PF04408">
    <property type="entry name" value="WHD_HA2"/>
    <property type="match status" value="1"/>
</dbReference>
<dbReference type="CDD" id="cd18791">
    <property type="entry name" value="SF2_C_RHA"/>
    <property type="match status" value="1"/>
</dbReference>
<dbReference type="InterPro" id="IPR011709">
    <property type="entry name" value="DEAD-box_helicase_OB_fold"/>
</dbReference>
<feature type="domain" description="DRBM" evidence="12">
    <location>
        <begin position="4"/>
        <end position="72"/>
    </location>
</feature>
<dbReference type="CDD" id="cd19854">
    <property type="entry name" value="DSRM_DHX9_rpt1"/>
    <property type="match status" value="1"/>
</dbReference>
<comment type="similarity">
    <text evidence="2">Belongs to the DEAD box helicase family. DEAH subfamily.</text>
</comment>
<feature type="domain" description="Helicase ATP-binding" evidence="13">
    <location>
        <begin position="384"/>
        <end position="550"/>
    </location>
</feature>
<dbReference type="EMBL" id="KK116061">
    <property type="protein sequence ID" value="KFM66696.1"/>
    <property type="molecule type" value="Genomic_DNA"/>
</dbReference>
<dbReference type="CDD" id="cd19855">
    <property type="entry name" value="DSRM_DHX9_rpt2"/>
    <property type="match status" value="1"/>
</dbReference>
<dbReference type="SUPFAM" id="SSF54768">
    <property type="entry name" value="dsRNA-binding domain-like"/>
    <property type="match status" value="2"/>
</dbReference>
<dbReference type="FunFam" id="3.40.50.300:FF:000677">
    <property type="entry name" value="ATP-dependent RNA helicase A"/>
    <property type="match status" value="1"/>
</dbReference>
<organism evidence="15 16">
    <name type="scientific">Stegodyphus mimosarum</name>
    <name type="common">African social velvet spider</name>
    <dbReference type="NCBI Taxonomy" id="407821"/>
    <lineage>
        <taxon>Eukaryota</taxon>
        <taxon>Metazoa</taxon>
        <taxon>Ecdysozoa</taxon>
        <taxon>Arthropoda</taxon>
        <taxon>Chelicerata</taxon>
        <taxon>Arachnida</taxon>
        <taxon>Araneae</taxon>
        <taxon>Araneomorphae</taxon>
        <taxon>Entelegynae</taxon>
        <taxon>Eresoidea</taxon>
        <taxon>Eresidae</taxon>
        <taxon>Stegodyphus</taxon>
    </lineage>
</organism>
<dbReference type="Pfam" id="PF00271">
    <property type="entry name" value="Helicase_C"/>
    <property type="match status" value="1"/>
</dbReference>
<dbReference type="GO" id="GO:0005730">
    <property type="term" value="C:nucleolus"/>
    <property type="evidence" value="ECO:0007669"/>
    <property type="project" value="TreeGrafter"/>
</dbReference>
<dbReference type="OrthoDB" id="6424779at2759"/>
<dbReference type="SMART" id="SM00490">
    <property type="entry name" value="HELICc"/>
    <property type="match status" value="1"/>
</dbReference>
<dbReference type="OMA" id="ANWNTWH"/>
<dbReference type="STRING" id="407821.A0A087TNK7"/>
<keyword evidence="16" id="KW-1185">Reference proteome</keyword>
<reference evidence="15 16" key="1">
    <citation type="submission" date="2013-11" db="EMBL/GenBank/DDBJ databases">
        <title>Genome sequencing of Stegodyphus mimosarum.</title>
        <authorList>
            <person name="Bechsgaard J."/>
        </authorList>
    </citation>
    <scope>NUCLEOTIDE SEQUENCE [LARGE SCALE GENOMIC DNA]</scope>
</reference>
<dbReference type="GO" id="GO:0043138">
    <property type="term" value="F:3'-5' DNA helicase activity"/>
    <property type="evidence" value="ECO:0007669"/>
    <property type="project" value="TreeGrafter"/>
</dbReference>
<accession>A0A087TNK7</accession>
<keyword evidence="4" id="KW-0677">Repeat</keyword>
<dbReference type="GO" id="GO:0050684">
    <property type="term" value="P:regulation of mRNA processing"/>
    <property type="evidence" value="ECO:0007669"/>
    <property type="project" value="TreeGrafter"/>
</dbReference>
<feature type="compositionally biased region" description="Low complexity" evidence="11">
    <location>
        <begin position="1174"/>
        <end position="1184"/>
    </location>
</feature>
<feature type="domain" description="DRBM" evidence="12">
    <location>
        <begin position="164"/>
        <end position="236"/>
    </location>
</feature>
<evidence type="ECO:0000259" key="12">
    <source>
        <dbReference type="PROSITE" id="PS50137"/>
    </source>
</evidence>
<dbReference type="Proteomes" id="UP000054359">
    <property type="component" value="Unassembled WGS sequence"/>
</dbReference>
<feature type="compositionally biased region" description="Gly residues" evidence="11">
    <location>
        <begin position="1250"/>
        <end position="1259"/>
    </location>
</feature>
<evidence type="ECO:0000256" key="10">
    <source>
        <dbReference type="PROSITE-ProRule" id="PRU00266"/>
    </source>
</evidence>
<evidence type="ECO:0000256" key="9">
    <source>
        <dbReference type="ARBA" id="ARBA00023242"/>
    </source>
</evidence>
<feature type="region of interest" description="Disordered" evidence="11">
    <location>
        <begin position="1288"/>
        <end position="1340"/>
    </location>
</feature>
<dbReference type="InterPro" id="IPR001650">
    <property type="entry name" value="Helicase_C-like"/>
</dbReference>
<feature type="compositionally biased region" description="Gly residues" evidence="11">
    <location>
        <begin position="1185"/>
        <end position="1223"/>
    </location>
</feature>
<dbReference type="EC" id="3.6.4.13" evidence="3"/>
<evidence type="ECO:0000256" key="5">
    <source>
        <dbReference type="ARBA" id="ARBA00022741"/>
    </source>
</evidence>
<dbReference type="PROSITE" id="PS51192">
    <property type="entry name" value="HELICASE_ATP_BIND_1"/>
    <property type="match status" value="1"/>
</dbReference>
<evidence type="ECO:0000256" key="6">
    <source>
        <dbReference type="ARBA" id="ARBA00022801"/>
    </source>
</evidence>
<sequence>MGDVTKSFLYAWCGKNKVTPSYEVRAAGSKQRQRFLCEVTVPGFDYVGVGNSTNKKDAQTNAARDFLSYLVRVGKLAQSEVPVELPSAVQADKELADLPPGGPVAPHIQLKASDQNYPIKNYYAPYNESSTPDYVTRVEEQRRTEEAEDLDINSGIHGNWTLDNAKSRLHQFLQVNKMNPEYKYSQVGPDHNRSFLCELNVFVKQLGRTIYAREHGSNKQMASKSCALSIVRQLYHLQVIEAYSGVTKKKESDKLEPYDVSIDPNLILEIEETLKELDIHPIEVPEDYKGTDPVVLTLEKNVEVDNQSRPHAGGVVSWSPPQPNWNPWTSCNIDEGPLAAMTLPGISEGLKREYEEKLSNDSAFQKMLEVRKELPVYQFHDEILDAIEKNTVVIIRGATGCGKTTQVPQFILDQYLSAGCGADCCVVVTQPRRISAVSVAERIAEERAESLGNTTGYSVRFESCLPRPYGSVLFCTVGVLLRKLEGGLRGVSHVIVDEIHERDVNTDFIMVVLRDMVRAFPQMRVILMSATIDTSMFQEYFGGCPIIEVSGRTFPVQEYFLEDCIQMLNFVPPPSTRKKKRDEETLDTDEPDENLNKVIGPDYTPSTKQAMASLSEKELSFELIEALLSYIKGLNVPGAVLVFLPGWNLIFALMRHLQQHPTFGTPQYCILPLHSQVPREDQHRVFEPVPSGVTKIILATNIAETSITINDVVYVIDSCKVKMKLFTSHNNMTNYATVWASKTNLEQRKGRAGRVRAGFAFRLCSRARFEKMDNYTTPEIFRTPLHEIALAIKLLRLGDIGKFLSKALEPPPIDAVIESEVLLREMGALDRYSELTPLGKILARLPVEPRLGKMLVLSCIFSFGDPLCTMAAHSSTFPEPFDTPFPKRLAYVHRKFCGSRYSDHLTMLNAFIQWEDAHMQGEYAEKSFCERFSLNLPTLRITHDARNQLKDLLIAAGFPEQSLASQSYYFEGPDSKLDVIVAFLAMGHYPNVCYHKEKRKVITTEGRAALIHKSSVNCTNLPPKFPSPFFVFGEKIRTRAVSCKQMTMITPIHLLLFGCKKVEYVNDCVQVDRWINLKMPARDAAIIVALQPVIEDLITQAAVDPESLSEPLPINSKIVDLMRRLCDINAGKYNADNPENDGMNSYSSGGPPMKRARLSAGIAGGGLPRGYSASGRFTRGSSYGSRGGGGYSSRGGGFGNRGGGNFRYQGSSGGYGSRGGGYGQNDSSYGDSSDRGWKSGNQFGNSNFNRGGGGGRGNFGGGGGRGGYGGGADRGNYESADRGNYGGAGQGNYDGSTGRGNYGGNQNSGYRGRGSYGGGYGGYGGGYNNQNNSGYNDQSW</sequence>
<evidence type="ECO:0000259" key="13">
    <source>
        <dbReference type="PROSITE" id="PS51192"/>
    </source>
</evidence>
<comment type="subcellular location">
    <subcellularLocation>
        <location evidence="1">Nucleus</location>
    </subcellularLocation>
</comment>
<keyword evidence="10" id="KW-0694">RNA-binding</keyword>